<dbReference type="AlphaFoldDB" id="A0A1F7JBB4"/>
<comment type="caution">
    <text evidence="1">The sequence shown here is derived from an EMBL/GenBank/DDBJ whole genome shotgun (WGS) entry which is preliminary data.</text>
</comment>
<name>A0A1F7JBB4_9BACT</name>
<evidence type="ECO:0008006" key="3">
    <source>
        <dbReference type="Google" id="ProtNLM"/>
    </source>
</evidence>
<organism evidence="1 2">
    <name type="scientific">Candidatus Roizmanbacteria bacterium RIFCSPLOWO2_01_FULL_45_11</name>
    <dbReference type="NCBI Taxonomy" id="1802070"/>
    <lineage>
        <taxon>Bacteria</taxon>
        <taxon>Candidatus Roizmaniibacteriota</taxon>
    </lineage>
</organism>
<gene>
    <name evidence="1" type="ORF">A3B56_01795</name>
</gene>
<protein>
    <recommendedName>
        <fullName evidence="3">Ribbon-helix-helix protein CopG domain-containing protein</fullName>
    </recommendedName>
</protein>
<reference evidence="1 2" key="1">
    <citation type="journal article" date="2016" name="Nat. Commun.">
        <title>Thousands of microbial genomes shed light on interconnected biogeochemical processes in an aquifer system.</title>
        <authorList>
            <person name="Anantharaman K."/>
            <person name="Brown C.T."/>
            <person name="Hug L.A."/>
            <person name="Sharon I."/>
            <person name="Castelle C.J."/>
            <person name="Probst A.J."/>
            <person name="Thomas B.C."/>
            <person name="Singh A."/>
            <person name="Wilkins M.J."/>
            <person name="Karaoz U."/>
            <person name="Brodie E.L."/>
            <person name="Williams K.H."/>
            <person name="Hubbard S.S."/>
            <person name="Banfield J.F."/>
        </authorList>
    </citation>
    <scope>NUCLEOTIDE SEQUENCE [LARGE SCALE GENOMIC DNA]</scope>
</reference>
<dbReference type="EMBL" id="MGAU01000073">
    <property type="protein sequence ID" value="OGK52906.1"/>
    <property type="molecule type" value="Genomic_DNA"/>
</dbReference>
<proteinExistence type="predicted"/>
<dbReference type="SUPFAM" id="SSF47598">
    <property type="entry name" value="Ribbon-helix-helix"/>
    <property type="match status" value="1"/>
</dbReference>
<dbReference type="GO" id="GO:0006355">
    <property type="term" value="P:regulation of DNA-templated transcription"/>
    <property type="evidence" value="ECO:0007669"/>
    <property type="project" value="InterPro"/>
</dbReference>
<sequence length="85" mass="9521">MIRMQIYIPDDLKSDLTMLAQREKISVADSIRRAVKKEVKGKQLSTPSALRQLSKIGGKGPGDLSTNLFDYLYGNKSDYATTKKK</sequence>
<accession>A0A1F7JBB4</accession>
<evidence type="ECO:0000313" key="2">
    <source>
        <dbReference type="Proteomes" id="UP000178486"/>
    </source>
</evidence>
<dbReference type="Proteomes" id="UP000178486">
    <property type="component" value="Unassembled WGS sequence"/>
</dbReference>
<evidence type="ECO:0000313" key="1">
    <source>
        <dbReference type="EMBL" id="OGK52906.1"/>
    </source>
</evidence>
<dbReference type="InterPro" id="IPR010985">
    <property type="entry name" value="Ribbon_hlx_hlx"/>
</dbReference>
<dbReference type="CDD" id="cd21631">
    <property type="entry name" value="RHH_CopG_NikR-like"/>
    <property type="match status" value="1"/>
</dbReference>